<dbReference type="Proteomes" id="UP000239504">
    <property type="component" value="Unassembled WGS sequence"/>
</dbReference>
<keyword evidence="2" id="KW-1185">Reference proteome</keyword>
<name>A0A2S7K3G6_9PROT</name>
<evidence type="ECO:0000313" key="2">
    <source>
        <dbReference type="Proteomes" id="UP000239504"/>
    </source>
</evidence>
<protein>
    <submittedName>
        <fullName evidence="1">Uncharacterized protein</fullName>
    </submittedName>
</protein>
<dbReference type="OrthoDB" id="7619868at2"/>
<organism evidence="1 2">
    <name type="scientific">Hyphococcus luteus</name>
    <dbReference type="NCBI Taxonomy" id="2058213"/>
    <lineage>
        <taxon>Bacteria</taxon>
        <taxon>Pseudomonadati</taxon>
        <taxon>Pseudomonadota</taxon>
        <taxon>Alphaproteobacteria</taxon>
        <taxon>Parvularculales</taxon>
        <taxon>Parvularculaceae</taxon>
        <taxon>Hyphococcus</taxon>
    </lineage>
</organism>
<comment type="caution">
    <text evidence="1">The sequence shown here is derived from an EMBL/GenBank/DDBJ whole genome shotgun (WGS) entry which is preliminary data.</text>
</comment>
<dbReference type="RefSeq" id="WP_104830589.1">
    <property type="nucleotide sequence ID" value="NZ_PJCH01000010.1"/>
</dbReference>
<proteinExistence type="predicted"/>
<sequence>MPQFDMIVIDPERAKGADIEQHTAGAPLREGGGDETYRCGGCKTKLLVNVAHHDAHGAVIKCGKCGKLNIEPHHH</sequence>
<accession>A0A2S7K3G6</accession>
<evidence type="ECO:0000313" key="1">
    <source>
        <dbReference type="EMBL" id="PQA87031.1"/>
    </source>
</evidence>
<dbReference type="AlphaFoldDB" id="A0A2S7K3G6"/>
<reference evidence="1 2" key="1">
    <citation type="submission" date="2017-12" db="EMBL/GenBank/DDBJ databases">
        <authorList>
            <person name="Hurst M.R.H."/>
        </authorList>
    </citation>
    <scope>NUCLEOTIDE SEQUENCE [LARGE SCALE GENOMIC DNA]</scope>
    <source>
        <strain evidence="1 2">SY-3-19</strain>
    </source>
</reference>
<dbReference type="EMBL" id="PJCH01000010">
    <property type="protein sequence ID" value="PQA87031.1"/>
    <property type="molecule type" value="Genomic_DNA"/>
</dbReference>
<gene>
    <name evidence="1" type="ORF">CW354_13340</name>
</gene>